<name>A0ABZ1J8Z5_9ACTN</name>
<keyword evidence="3" id="KW-1185">Reference proteome</keyword>
<organism evidence="2 3">
    <name type="scientific">Streptomyces nigra</name>
    <dbReference type="NCBI Taxonomy" id="1827580"/>
    <lineage>
        <taxon>Bacteria</taxon>
        <taxon>Bacillati</taxon>
        <taxon>Actinomycetota</taxon>
        <taxon>Actinomycetes</taxon>
        <taxon>Kitasatosporales</taxon>
        <taxon>Streptomycetaceae</taxon>
        <taxon>Streptomyces</taxon>
    </lineage>
</organism>
<proteinExistence type="predicted"/>
<dbReference type="Gene3D" id="3.30.750.24">
    <property type="entry name" value="STAS domain"/>
    <property type="match status" value="1"/>
</dbReference>
<dbReference type="InterPro" id="IPR036513">
    <property type="entry name" value="STAS_dom_sf"/>
</dbReference>
<evidence type="ECO:0000313" key="3">
    <source>
        <dbReference type="Proteomes" id="UP001622690"/>
    </source>
</evidence>
<evidence type="ECO:0000259" key="1">
    <source>
        <dbReference type="Pfam" id="PF01740"/>
    </source>
</evidence>
<accession>A0ABZ1J8Z5</accession>
<dbReference type="Pfam" id="PF01740">
    <property type="entry name" value="STAS"/>
    <property type="match status" value="1"/>
</dbReference>
<feature type="domain" description="STAS" evidence="1">
    <location>
        <begin position="7"/>
        <end position="91"/>
    </location>
</feature>
<evidence type="ECO:0000313" key="2">
    <source>
        <dbReference type="EMBL" id="WTO87330.1"/>
    </source>
</evidence>
<dbReference type="CDD" id="cd07043">
    <property type="entry name" value="STAS_anti-anti-sigma_factors"/>
    <property type="match status" value="1"/>
</dbReference>
<sequence length="113" mass="12492">MLITTTDHGVTAVITPHGNVDHEALPALLTAASSELPPTVTHLTWNFEHSGFIDVAGLHLLDQQRQACRIAHRTLTVTGLSRQPLRILQLADELFPAKHWRDFLPSSQPLTAF</sequence>
<reference evidence="2 3" key="1">
    <citation type="submission" date="2022-10" db="EMBL/GenBank/DDBJ databases">
        <title>The complete genomes of actinobacterial strains from the NBC collection.</title>
        <authorList>
            <person name="Joergensen T.S."/>
            <person name="Alvarez Arevalo M."/>
            <person name="Sterndorff E.B."/>
            <person name="Faurdal D."/>
            <person name="Vuksanovic O."/>
            <person name="Mourched A.-S."/>
            <person name="Charusanti P."/>
            <person name="Shaw S."/>
            <person name="Blin K."/>
            <person name="Weber T."/>
        </authorList>
    </citation>
    <scope>NUCLEOTIDE SEQUENCE [LARGE SCALE GENOMIC DNA]</scope>
    <source>
        <strain evidence="2 3">NBC_00206</strain>
    </source>
</reference>
<dbReference type="Proteomes" id="UP001622690">
    <property type="component" value="Chromosome"/>
</dbReference>
<dbReference type="SUPFAM" id="SSF52091">
    <property type="entry name" value="SpoIIaa-like"/>
    <property type="match status" value="1"/>
</dbReference>
<protein>
    <submittedName>
        <fullName evidence="2">STAS domain-containing protein</fullName>
    </submittedName>
</protein>
<dbReference type="RefSeq" id="WP_055620484.1">
    <property type="nucleotide sequence ID" value="NZ_CP108125.1"/>
</dbReference>
<dbReference type="EMBL" id="CP108125">
    <property type="protein sequence ID" value="WTO87330.1"/>
    <property type="molecule type" value="Genomic_DNA"/>
</dbReference>
<gene>
    <name evidence="2" type="ORF">OHU27_34755</name>
</gene>
<dbReference type="InterPro" id="IPR002645">
    <property type="entry name" value="STAS_dom"/>
</dbReference>